<dbReference type="Proteomes" id="UP000290191">
    <property type="component" value="Unassembled WGS sequence"/>
</dbReference>
<dbReference type="RefSeq" id="WP_129080881.1">
    <property type="nucleotide sequence ID" value="NZ_CP041070.1"/>
</dbReference>
<proteinExistence type="predicted"/>
<sequence length="315" mass="37603">MENTLYDLADFLDDLEIKGLKQKESTLLKNSEKIKLLLSSNHSLKRQIEKLKEDLNVEISVFTYRNFLIKYFKKSYEEHTINKVFANCKVIVLDLILNKKIDDSIHIYEFLIKNKMLKKVKNDDKSIITYEKFLDKLKEYTNLKHLSIKIEDKIENADIEKEIAAHSKDIEEVSADTKVNIELLDGSLDPYNIRFLTYSYIFKKHSKKKYDFDEKNYIVIPTDYNNKKLDFEKIKNLIFEENLIKNYSLIFHDNKLEDGFLYIYRLINKKLHLLEKINSRESSEFEDYYKKGVNIFLNNFENFLNNGSLSLEKTY</sequence>
<comment type="caution">
    <text evidence="1">The sequence shown here is derived from an EMBL/GenBank/DDBJ whole genome shotgun (WGS) entry which is preliminary data.</text>
</comment>
<evidence type="ECO:0000313" key="2">
    <source>
        <dbReference type="Proteomes" id="UP000290191"/>
    </source>
</evidence>
<dbReference type="OrthoDB" id="5348794at2"/>
<organism evidence="1 2">
    <name type="scientific">Halarcobacter anaerophilus</name>
    <dbReference type="NCBI Taxonomy" id="877500"/>
    <lineage>
        <taxon>Bacteria</taxon>
        <taxon>Pseudomonadati</taxon>
        <taxon>Campylobacterota</taxon>
        <taxon>Epsilonproteobacteria</taxon>
        <taxon>Campylobacterales</taxon>
        <taxon>Arcobacteraceae</taxon>
        <taxon>Halarcobacter</taxon>
    </lineage>
</organism>
<reference evidence="1 2" key="1">
    <citation type="submission" date="2017-10" db="EMBL/GenBank/DDBJ databases">
        <title>Genomics of the genus Arcobacter.</title>
        <authorList>
            <person name="Perez-Cataluna A."/>
            <person name="Figueras M.J."/>
        </authorList>
    </citation>
    <scope>NUCLEOTIDE SEQUENCE [LARGE SCALE GENOMIC DNA]</scope>
    <source>
        <strain evidence="1 2">DSM 24636</strain>
    </source>
</reference>
<dbReference type="AlphaFoldDB" id="A0A4Q0Y4H9"/>
<protein>
    <submittedName>
        <fullName evidence="1">Uncharacterized protein</fullName>
    </submittedName>
</protein>
<name>A0A4Q0Y4H9_9BACT</name>
<gene>
    <name evidence="1" type="ORF">CRV06_00360</name>
</gene>
<accession>A0A4Q0Y4H9</accession>
<keyword evidence="2" id="KW-1185">Reference proteome</keyword>
<evidence type="ECO:0000313" key="1">
    <source>
        <dbReference type="EMBL" id="RXJ64445.1"/>
    </source>
</evidence>
<dbReference type="EMBL" id="PDKO01000001">
    <property type="protein sequence ID" value="RXJ64445.1"/>
    <property type="molecule type" value="Genomic_DNA"/>
</dbReference>